<proteinExistence type="predicted"/>
<sequence>DFNYCQLESALVWFPSGDKRNAFPTFSIAASLTCEAVLKLVEDPAATLFLTESTFVLYTIPSVASFTE</sequence>
<gene>
    <name evidence="1" type="ORF">CDAR_308171</name>
</gene>
<keyword evidence="2" id="KW-1185">Reference proteome</keyword>
<feature type="non-terminal residue" evidence="1">
    <location>
        <position position="1"/>
    </location>
</feature>
<name>A0AAV4TJQ1_9ARAC</name>
<evidence type="ECO:0000313" key="2">
    <source>
        <dbReference type="Proteomes" id="UP001054837"/>
    </source>
</evidence>
<evidence type="ECO:0000313" key="1">
    <source>
        <dbReference type="EMBL" id="GIY45429.1"/>
    </source>
</evidence>
<accession>A0AAV4TJQ1</accession>
<dbReference type="AlphaFoldDB" id="A0AAV4TJQ1"/>
<reference evidence="1 2" key="1">
    <citation type="submission" date="2021-06" db="EMBL/GenBank/DDBJ databases">
        <title>Caerostris darwini draft genome.</title>
        <authorList>
            <person name="Kono N."/>
            <person name="Arakawa K."/>
        </authorList>
    </citation>
    <scope>NUCLEOTIDE SEQUENCE [LARGE SCALE GENOMIC DNA]</scope>
</reference>
<dbReference type="EMBL" id="BPLQ01009627">
    <property type="protein sequence ID" value="GIY45429.1"/>
    <property type="molecule type" value="Genomic_DNA"/>
</dbReference>
<protein>
    <submittedName>
        <fullName evidence="1">Uncharacterized protein</fullName>
    </submittedName>
</protein>
<comment type="caution">
    <text evidence="1">The sequence shown here is derived from an EMBL/GenBank/DDBJ whole genome shotgun (WGS) entry which is preliminary data.</text>
</comment>
<organism evidence="1 2">
    <name type="scientific">Caerostris darwini</name>
    <dbReference type="NCBI Taxonomy" id="1538125"/>
    <lineage>
        <taxon>Eukaryota</taxon>
        <taxon>Metazoa</taxon>
        <taxon>Ecdysozoa</taxon>
        <taxon>Arthropoda</taxon>
        <taxon>Chelicerata</taxon>
        <taxon>Arachnida</taxon>
        <taxon>Araneae</taxon>
        <taxon>Araneomorphae</taxon>
        <taxon>Entelegynae</taxon>
        <taxon>Araneoidea</taxon>
        <taxon>Araneidae</taxon>
        <taxon>Caerostris</taxon>
    </lineage>
</organism>
<dbReference type="Proteomes" id="UP001054837">
    <property type="component" value="Unassembled WGS sequence"/>
</dbReference>